<sequence length="204" mass="24093">MKEKELDTQVVESTWSNIWRILSPYWWSEERKSACGLLLVIIGLNLSLVYLTVLFNEWNRFFYDALQNKDFEEFTKQILRFSVIAFVYIAIAVYRVYLSQMLEIRWRRWLTGRYIKWWIGDHVYYRMSLYKDRTDNPDQRISEDFKLFTSGALSLSLGFLNASVSVFAFVGILWGLSGPLSFQLFGHNLTVSGYLVWVALLYAV</sequence>
<evidence type="ECO:0000256" key="4">
    <source>
        <dbReference type="ARBA" id="ARBA00022989"/>
    </source>
</evidence>
<dbReference type="GO" id="GO:0005524">
    <property type="term" value="F:ATP binding"/>
    <property type="evidence" value="ECO:0007669"/>
    <property type="project" value="UniProtKB-KW"/>
</dbReference>
<dbReference type="GO" id="GO:0005886">
    <property type="term" value="C:plasma membrane"/>
    <property type="evidence" value="ECO:0007669"/>
    <property type="project" value="UniProtKB-SubCell"/>
</dbReference>
<dbReference type="GO" id="GO:0140359">
    <property type="term" value="F:ABC-type transporter activity"/>
    <property type="evidence" value="ECO:0007669"/>
    <property type="project" value="InterPro"/>
</dbReference>
<organism evidence="8 9">
    <name type="scientific">SAR324 cluster bacterium</name>
    <dbReference type="NCBI Taxonomy" id="2024889"/>
    <lineage>
        <taxon>Bacteria</taxon>
        <taxon>Deltaproteobacteria</taxon>
        <taxon>SAR324 cluster</taxon>
    </lineage>
</organism>
<feature type="transmembrane region" description="Helical" evidence="6">
    <location>
        <begin position="37"/>
        <end position="58"/>
    </location>
</feature>
<feature type="transmembrane region" description="Helical" evidence="6">
    <location>
        <begin position="78"/>
        <end position="98"/>
    </location>
</feature>
<dbReference type="InterPro" id="IPR050835">
    <property type="entry name" value="ABC_transporter_sub-D"/>
</dbReference>
<dbReference type="Pfam" id="PF06472">
    <property type="entry name" value="ABC_membrane_2"/>
    <property type="match status" value="1"/>
</dbReference>
<feature type="domain" description="ABC transmembrane type-1" evidence="7">
    <location>
        <begin position="30"/>
        <end position="193"/>
    </location>
</feature>
<evidence type="ECO:0000256" key="1">
    <source>
        <dbReference type="ARBA" id="ARBA00004651"/>
    </source>
</evidence>
<dbReference type="Gene3D" id="1.20.1560.10">
    <property type="entry name" value="ABC transporter type 1, transmembrane domain"/>
    <property type="match status" value="1"/>
</dbReference>
<evidence type="ECO:0000256" key="2">
    <source>
        <dbReference type="ARBA" id="ARBA00022448"/>
    </source>
</evidence>
<dbReference type="EMBL" id="JAAZON010000170">
    <property type="protein sequence ID" value="NMC62336.1"/>
    <property type="molecule type" value="Genomic_DNA"/>
</dbReference>
<dbReference type="InterPro" id="IPR036640">
    <property type="entry name" value="ABC1_TM_sf"/>
</dbReference>
<protein>
    <submittedName>
        <fullName evidence="8">ABC transporter ATP-binding protein/permease</fullName>
    </submittedName>
</protein>
<feature type="transmembrane region" description="Helical" evidence="6">
    <location>
        <begin position="182"/>
        <end position="203"/>
    </location>
</feature>
<dbReference type="Proteomes" id="UP000524246">
    <property type="component" value="Unassembled WGS sequence"/>
</dbReference>
<evidence type="ECO:0000313" key="9">
    <source>
        <dbReference type="Proteomes" id="UP000524246"/>
    </source>
</evidence>
<evidence type="ECO:0000256" key="3">
    <source>
        <dbReference type="ARBA" id="ARBA00022692"/>
    </source>
</evidence>
<name>A0A7X9FR57_9DELT</name>
<evidence type="ECO:0000313" key="8">
    <source>
        <dbReference type="EMBL" id="NMC62336.1"/>
    </source>
</evidence>
<dbReference type="PANTHER" id="PTHR11384">
    <property type="entry name" value="ATP-BINDING CASSETTE, SUB-FAMILY D MEMBER"/>
    <property type="match status" value="1"/>
</dbReference>
<keyword evidence="2" id="KW-0813">Transport</keyword>
<keyword evidence="8" id="KW-0547">Nucleotide-binding</keyword>
<evidence type="ECO:0000256" key="6">
    <source>
        <dbReference type="SAM" id="Phobius"/>
    </source>
</evidence>
<feature type="transmembrane region" description="Helical" evidence="6">
    <location>
        <begin position="152"/>
        <end position="176"/>
    </location>
</feature>
<proteinExistence type="predicted"/>
<comment type="caution">
    <text evidence="8">The sequence shown here is derived from an EMBL/GenBank/DDBJ whole genome shotgun (WGS) entry which is preliminary data.</text>
</comment>
<comment type="subcellular location">
    <subcellularLocation>
        <location evidence="1">Cell membrane</location>
        <topology evidence="1">Multi-pass membrane protein</topology>
    </subcellularLocation>
</comment>
<evidence type="ECO:0000256" key="5">
    <source>
        <dbReference type="ARBA" id="ARBA00023136"/>
    </source>
</evidence>
<gene>
    <name evidence="8" type="ORF">GYA55_04140</name>
</gene>
<dbReference type="PANTHER" id="PTHR11384:SF59">
    <property type="entry name" value="LYSOSOMAL COBALAMIN TRANSPORTER ABCD4"/>
    <property type="match status" value="1"/>
</dbReference>
<reference evidence="8 9" key="1">
    <citation type="journal article" date="2020" name="Biotechnol. Biofuels">
        <title>New insights from the biogas microbiome by comprehensive genome-resolved metagenomics of nearly 1600 species originating from multiple anaerobic digesters.</title>
        <authorList>
            <person name="Campanaro S."/>
            <person name="Treu L."/>
            <person name="Rodriguez-R L.M."/>
            <person name="Kovalovszki A."/>
            <person name="Ziels R.M."/>
            <person name="Maus I."/>
            <person name="Zhu X."/>
            <person name="Kougias P.G."/>
            <person name="Basile A."/>
            <person name="Luo G."/>
            <person name="Schluter A."/>
            <person name="Konstantinidis K.T."/>
            <person name="Angelidaki I."/>
        </authorList>
    </citation>
    <scope>NUCLEOTIDE SEQUENCE [LARGE SCALE GENOMIC DNA]</scope>
    <source>
        <strain evidence="8">AS27yjCOA_65</strain>
    </source>
</reference>
<keyword evidence="8" id="KW-0067">ATP-binding</keyword>
<feature type="non-terminal residue" evidence="8">
    <location>
        <position position="204"/>
    </location>
</feature>
<accession>A0A7X9FR57</accession>
<keyword evidence="4 6" id="KW-1133">Transmembrane helix</keyword>
<keyword evidence="5 6" id="KW-0472">Membrane</keyword>
<dbReference type="SUPFAM" id="SSF90123">
    <property type="entry name" value="ABC transporter transmembrane region"/>
    <property type="match status" value="1"/>
</dbReference>
<dbReference type="AlphaFoldDB" id="A0A7X9FR57"/>
<keyword evidence="3 6" id="KW-0812">Transmembrane</keyword>
<evidence type="ECO:0000259" key="7">
    <source>
        <dbReference type="Pfam" id="PF06472"/>
    </source>
</evidence>
<dbReference type="InterPro" id="IPR011527">
    <property type="entry name" value="ABC1_TM_dom"/>
</dbReference>